<name>A0A512NT99_9HYPH</name>
<comment type="caution">
    <text evidence="1">The sequence shown here is derived from an EMBL/GenBank/DDBJ whole genome shotgun (WGS) entry which is preliminary data.</text>
</comment>
<dbReference type="Proteomes" id="UP000321058">
    <property type="component" value="Unassembled WGS sequence"/>
</dbReference>
<evidence type="ECO:0000313" key="1">
    <source>
        <dbReference type="EMBL" id="GEP62186.1"/>
    </source>
</evidence>
<dbReference type="EMBL" id="BKAJ01000337">
    <property type="protein sequence ID" value="GEP62186.1"/>
    <property type="molecule type" value="Genomic_DNA"/>
</dbReference>
<gene>
    <name evidence="1" type="ORF">RSO01_93520</name>
</gene>
<organism evidence="1 2">
    <name type="scientific">Reyranella soli</name>
    <dbReference type="NCBI Taxonomy" id="1230389"/>
    <lineage>
        <taxon>Bacteria</taxon>
        <taxon>Pseudomonadati</taxon>
        <taxon>Pseudomonadota</taxon>
        <taxon>Alphaproteobacteria</taxon>
        <taxon>Hyphomicrobiales</taxon>
        <taxon>Reyranellaceae</taxon>
        <taxon>Reyranella</taxon>
    </lineage>
</organism>
<keyword evidence="2" id="KW-1185">Reference proteome</keyword>
<reference evidence="1 2" key="1">
    <citation type="submission" date="2019-07" db="EMBL/GenBank/DDBJ databases">
        <title>Whole genome shotgun sequence of Reyranella soli NBRC 108950.</title>
        <authorList>
            <person name="Hosoyama A."/>
            <person name="Uohara A."/>
            <person name="Ohji S."/>
            <person name="Ichikawa N."/>
        </authorList>
    </citation>
    <scope>NUCLEOTIDE SEQUENCE [LARGE SCALE GENOMIC DNA]</scope>
    <source>
        <strain evidence="1 2">NBRC 108950</strain>
    </source>
</reference>
<sequence>MKPAVCICRRDFDMALGALSAFPARALSSLKSCLVDYQQDFHDPRWVAQRLWLSGNPYRREARMRVKELYLHLAQACEHTAGITDLPDKRAGMLASAAVWRRLANAIRPSAEAVSTIQPDKLAVLQDLEADSVIFPFSSSKN</sequence>
<accession>A0A512NT99</accession>
<dbReference type="AlphaFoldDB" id="A0A512NT99"/>
<proteinExistence type="predicted"/>
<protein>
    <submittedName>
        <fullName evidence="1">Uncharacterized protein</fullName>
    </submittedName>
</protein>
<evidence type="ECO:0000313" key="2">
    <source>
        <dbReference type="Proteomes" id="UP000321058"/>
    </source>
</evidence>